<name>E6U8K3_ETHHY</name>
<dbReference type="InterPro" id="IPR002931">
    <property type="entry name" value="Transglutaminase-like"/>
</dbReference>
<proteinExistence type="predicted"/>
<dbReference type="HOGENOM" id="CLU_374187_0_0_9"/>
<feature type="domain" description="Transglutaminase-like" evidence="2">
    <location>
        <begin position="479"/>
        <end position="550"/>
    </location>
</feature>
<dbReference type="RefSeq" id="WP_013484375.1">
    <property type="nucleotide sequence ID" value="NC_014828.1"/>
</dbReference>
<feature type="transmembrane region" description="Helical" evidence="1">
    <location>
        <begin position="64"/>
        <end position="84"/>
    </location>
</feature>
<accession>E6U8K3</accession>
<keyword evidence="4" id="KW-1185">Reference proteome</keyword>
<dbReference type="EMBL" id="CP002400">
    <property type="protein sequence ID" value="ADU25994.1"/>
    <property type="molecule type" value="Genomic_DNA"/>
</dbReference>
<organism evidence="3 4">
    <name type="scientific">Ethanoligenens harbinense (strain DSM 18485 / JCM 12961 / CGMCC 1.5033 / YUAN-3)</name>
    <dbReference type="NCBI Taxonomy" id="663278"/>
    <lineage>
        <taxon>Bacteria</taxon>
        <taxon>Bacillati</taxon>
        <taxon>Bacillota</taxon>
        <taxon>Clostridia</taxon>
        <taxon>Eubacteriales</taxon>
        <taxon>Oscillospiraceae</taxon>
        <taxon>Ethanoligenens</taxon>
    </lineage>
</organism>
<reference evidence="3 4" key="1">
    <citation type="submission" date="2010-12" db="EMBL/GenBank/DDBJ databases">
        <title>Complete sequence of Ethanoligenens harbinense YUAN-3.</title>
        <authorList>
            <person name="Lucas S."/>
            <person name="Copeland A."/>
            <person name="Lapidus A."/>
            <person name="Cheng J.-F."/>
            <person name="Bruce D."/>
            <person name="Goodwin L."/>
            <person name="Pitluck S."/>
            <person name="Chertkov O."/>
            <person name="Misra M."/>
            <person name="Detter J.C."/>
            <person name="Han C."/>
            <person name="Tapia R."/>
            <person name="Land M."/>
            <person name="Hauser L."/>
            <person name="Jeffries C."/>
            <person name="Kyrpides N."/>
            <person name="Ivanova N."/>
            <person name="Mikhailova N."/>
            <person name="Wang A."/>
            <person name="Mouttaki H."/>
            <person name="He Z."/>
            <person name="Zhou J."/>
            <person name="Hemme C.L."/>
            <person name="Woyke T."/>
        </authorList>
    </citation>
    <scope>NUCLEOTIDE SEQUENCE [LARGE SCALE GENOMIC DNA]</scope>
    <source>
        <strain evidence="4">DSM 18485 / JCM 12961 / CGMCC 1.5033 / YUAN-3</strain>
    </source>
</reference>
<dbReference type="Pfam" id="PF13559">
    <property type="entry name" value="DUF4129"/>
    <property type="match status" value="1"/>
</dbReference>
<dbReference type="InterPro" id="IPR038765">
    <property type="entry name" value="Papain-like_cys_pep_sf"/>
</dbReference>
<gene>
    <name evidence="3" type="ordered locus">Ethha_0409</name>
</gene>
<feature type="transmembrane region" description="Helical" evidence="1">
    <location>
        <begin position="177"/>
        <end position="196"/>
    </location>
</feature>
<keyword evidence="1" id="KW-0472">Membrane</keyword>
<keyword evidence="1" id="KW-0812">Transmembrane</keyword>
<evidence type="ECO:0000313" key="3">
    <source>
        <dbReference type="EMBL" id="ADU25994.1"/>
    </source>
</evidence>
<dbReference type="InterPro" id="IPR025403">
    <property type="entry name" value="TgpA-like_C"/>
</dbReference>
<dbReference type="STRING" id="663278.Ethha_0409"/>
<dbReference type="eggNOG" id="COG1305">
    <property type="taxonomic scope" value="Bacteria"/>
</dbReference>
<dbReference type="AlphaFoldDB" id="E6U8K3"/>
<feature type="transmembrane region" description="Helical" evidence="1">
    <location>
        <begin position="96"/>
        <end position="117"/>
    </location>
</feature>
<feature type="transmembrane region" description="Helical" evidence="1">
    <location>
        <begin position="39"/>
        <end position="57"/>
    </location>
</feature>
<dbReference type="Pfam" id="PF01841">
    <property type="entry name" value="Transglut_core"/>
    <property type="match status" value="1"/>
</dbReference>
<dbReference type="Gene3D" id="3.10.620.30">
    <property type="match status" value="1"/>
</dbReference>
<protein>
    <submittedName>
        <fullName evidence="3">Transglutaminase domain-containing protein</fullName>
    </submittedName>
</protein>
<feature type="transmembrane region" description="Helical" evidence="1">
    <location>
        <begin position="124"/>
        <end position="142"/>
    </location>
</feature>
<evidence type="ECO:0000313" key="4">
    <source>
        <dbReference type="Proteomes" id="UP000001551"/>
    </source>
</evidence>
<dbReference type="PANTHER" id="PTHR42736:SF1">
    <property type="entry name" value="PROTEIN-GLUTAMINE GAMMA-GLUTAMYLTRANSFERASE"/>
    <property type="match status" value="1"/>
</dbReference>
<dbReference type="InterPro" id="IPR052901">
    <property type="entry name" value="Bact_TGase-like"/>
</dbReference>
<dbReference type="SUPFAM" id="SSF54001">
    <property type="entry name" value="Cysteine proteinases"/>
    <property type="match status" value="1"/>
</dbReference>
<evidence type="ECO:0000256" key="1">
    <source>
        <dbReference type="SAM" id="Phobius"/>
    </source>
</evidence>
<evidence type="ECO:0000259" key="2">
    <source>
        <dbReference type="SMART" id="SM00460"/>
    </source>
</evidence>
<sequence>MKQATADRLIRMALLLGSAAALTHELFKAFLIPHTFTDSPWPLLGLDTAVLLPLILCVRGRKSLYFSVFAWVSAGIALILYALFHLTDILASPQTLLYPWLFYLVAMPVAILGFYAVRTRTGTLFWAAGGLIGITYLAAGGYDVDIRVTALFCLFCAALFLDMQLPPSRHRLRRLGALNGFLGAAFLVTLAILAGLEQLPAVQDMQRLQIKGLADLFKGGLSGFADNITTKQLGGPLYPDDTQIFSVTGIAPFYLKGRAYTTYRDGTWTVDKTQTASDFSSFETLHPMMGSAFLSGSARFRPYQPLPERASASLRTLTVHLLRGGYRTLFLPLGFTQWQSGSIRFPLFQNGSYEAASILRTGNSYTLEYPYIDMQSTAFASLEADYDQRTEPFLETVRTGTPDSYTALMQESTAAYAADTALPASVTKRTLALAKALTQNSRNALEASDAIRAWLAKNCRYRTDVPAAPAGSEFVDDFLFRSHEGYCVHFATAMTVLLRAAGYPARYVEGYVSPPGEDGDGTHIVTNNQSHAWVEVYTQLLGYVTEDPTPGIGPSASGVGASSVQSAQSSKAASSIPSTLSVPSSAASSAPAAPASSGQAADGKTTGGPVSPWVIVLTAIGLCALALAGRMAGRAVWFARLRRKPRNTQVISLYLYCLRFFARLGRPCGPSETPQRYAREVERILGITGFAGTTELYLKARYSGETTDAESCRQAEAFCRGLPRKAAAAKGRIAALFAMLTA</sequence>
<feature type="transmembrane region" description="Helical" evidence="1">
    <location>
        <begin position="148"/>
        <end position="165"/>
    </location>
</feature>
<dbReference type="PANTHER" id="PTHR42736">
    <property type="entry name" value="PROTEIN-GLUTAMINE GAMMA-GLUTAMYLTRANSFERASE"/>
    <property type="match status" value="1"/>
</dbReference>
<keyword evidence="1" id="KW-1133">Transmembrane helix</keyword>
<dbReference type="SMART" id="SM00460">
    <property type="entry name" value="TGc"/>
    <property type="match status" value="1"/>
</dbReference>
<dbReference type="Proteomes" id="UP000001551">
    <property type="component" value="Chromosome"/>
</dbReference>
<dbReference type="KEGG" id="eha:Ethha_0409"/>